<evidence type="ECO:0000256" key="1">
    <source>
        <dbReference type="SAM" id="MobiDB-lite"/>
    </source>
</evidence>
<dbReference type="EnsemblMetazoa" id="BGLB037399-RF">
    <property type="protein sequence ID" value="BGLB037399-PF"/>
    <property type="gene ID" value="BGLB037399"/>
</dbReference>
<dbReference type="VEuPathDB" id="VectorBase:BGLB037399"/>
<dbReference type="EnsemblMetazoa" id="BGLB037399-RE">
    <property type="protein sequence ID" value="BGLB037399-PE"/>
    <property type="gene ID" value="BGLB037399"/>
</dbReference>
<dbReference type="VEuPathDB" id="VectorBase:BGLAX_049849"/>
<organism evidence="3 4">
    <name type="scientific">Biomphalaria glabrata</name>
    <name type="common">Bloodfluke planorb</name>
    <name type="synonym">Freshwater snail</name>
    <dbReference type="NCBI Taxonomy" id="6526"/>
    <lineage>
        <taxon>Eukaryota</taxon>
        <taxon>Metazoa</taxon>
        <taxon>Spiralia</taxon>
        <taxon>Lophotrochozoa</taxon>
        <taxon>Mollusca</taxon>
        <taxon>Gastropoda</taxon>
        <taxon>Heterobranchia</taxon>
        <taxon>Euthyneura</taxon>
        <taxon>Panpulmonata</taxon>
        <taxon>Hygrophila</taxon>
        <taxon>Lymnaeoidea</taxon>
        <taxon>Planorbidae</taxon>
        <taxon>Biomphalaria</taxon>
    </lineage>
</organism>
<name>A0A2C9M1S5_BIOGL</name>
<proteinExistence type="predicted"/>
<sequence length="271" mass="29884">MSSAWFEVQILELLPFHSHSNMADNPAFSFNDEESVNDSKNSVKQLASWSEGGITLHISTELADMSSSASSPDLTNEYEAMHAINSLHTPKSSKAPALAISSQTNNLEADLYQSVTRETNDDSPMQVLAPQSLGETQYLNVPGHNFTTFLPETVEDGCTVISLQVPTLPRAHSAPDLSASATSDDQKLSTSTTDTSSPKKEEKLKMEMTKEELIKTYRLHVFVFLIFVVMVISLSLSWYYKQIANDILLANQNIFFDPATRTLTVLGKSIS</sequence>
<dbReference type="AlphaFoldDB" id="A0A2C9M1S5"/>
<protein>
    <submittedName>
        <fullName evidence="3">Uncharacterized protein</fullName>
    </submittedName>
</protein>
<reference evidence="3" key="3">
    <citation type="submission" date="2020-05" db="UniProtKB">
        <authorList>
            <consortium name="EnsemblMetazoa"/>
        </authorList>
    </citation>
    <scope>IDENTIFICATION</scope>
    <source>
        <strain evidence="3">BB02</strain>
    </source>
</reference>
<reference evidence="3" key="1">
    <citation type="journal article" date="2004" name="J. Parasitol.">
        <title>The mitochondrial genome of Biomphalaria glabrata (Gastropoda: Basommatophora), intermediate host of Schistosoma mansoni.</title>
        <authorList>
            <person name="DeJong R.J."/>
            <person name="Emery A.M."/>
            <person name="Adema C.M."/>
        </authorList>
    </citation>
    <scope>NUCLEOTIDE SEQUENCE</scope>
    <source>
        <strain evidence="3">BB02</strain>
    </source>
</reference>
<feature type="region of interest" description="Disordered" evidence="1">
    <location>
        <begin position="172"/>
        <end position="203"/>
    </location>
</feature>
<reference evidence="3" key="2">
    <citation type="submission" date="2013-03" db="EMBL/GenBank/DDBJ databases">
        <title>Sequence assembly of the Biomphalaria glabrata genome version 4.3.</title>
        <authorList>
            <person name="Warren W."/>
            <person name="Wilson R.K."/>
            <person name="Hillier L.W."/>
            <person name="Minx P."/>
        </authorList>
    </citation>
    <scope>NUCLEOTIDE SEQUENCE</scope>
    <source>
        <strain evidence="3">BB02</strain>
    </source>
</reference>
<dbReference type="EnsemblMetazoa" id="BGLB037399-RC">
    <property type="protein sequence ID" value="BGLB037399-PC"/>
    <property type="gene ID" value="BGLB037399"/>
</dbReference>
<dbReference type="KEGG" id="bgt:106061373"/>
<feature type="transmembrane region" description="Helical" evidence="2">
    <location>
        <begin position="219"/>
        <end position="240"/>
    </location>
</feature>
<dbReference type="EnsemblMetazoa" id="BGLB037399-RH">
    <property type="protein sequence ID" value="BGLB037399-PH"/>
    <property type="gene ID" value="BGLB037399"/>
</dbReference>
<evidence type="ECO:0000313" key="3">
    <source>
        <dbReference type="EnsemblMetazoa" id="BGLB037399-PG"/>
    </source>
</evidence>
<dbReference type="Proteomes" id="UP000076420">
    <property type="component" value="Unassembled WGS sequence"/>
</dbReference>
<dbReference type="EnsemblMetazoa" id="BGLB037399-RD">
    <property type="protein sequence ID" value="BGLB037399-PD"/>
    <property type="gene ID" value="BGLB037399"/>
</dbReference>
<dbReference type="EnsemblMetazoa" id="BGLB037399-RJ">
    <property type="protein sequence ID" value="BGLB037399-PJ"/>
    <property type="gene ID" value="BGLB037399"/>
</dbReference>
<gene>
    <name evidence="3" type="primary">106061373</name>
</gene>
<dbReference type="EnsemblMetazoa" id="BGLB037399-RB">
    <property type="protein sequence ID" value="BGLB037399-PB"/>
    <property type="gene ID" value="BGLB037399"/>
</dbReference>
<keyword evidence="2" id="KW-1133">Transmembrane helix</keyword>
<keyword evidence="2" id="KW-0472">Membrane</keyword>
<evidence type="ECO:0000313" key="4">
    <source>
        <dbReference type="Proteomes" id="UP000076420"/>
    </source>
</evidence>
<dbReference type="EnsemblMetazoa" id="BGLB037399-RA">
    <property type="protein sequence ID" value="BGLB037399-PA"/>
    <property type="gene ID" value="BGLB037399"/>
</dbReference>
<evidence type="ECO:0000256" key="2">
    <source>
        <dbReference type="SAM" id="Phobius"/>
    </source>
</evidence>
<dbReference type="EnsemblMetazoa" id="BGLB037399-RI">
    <property type="protein sequence ID" value="BGLB037399-PI"/>
    <property type="gene ID" value="BGLB037399"/>
</dbReference>
<dbReference type="EnsemblMetazoa" id="BGLB037399-RG">
    <property type="protein sequence ID" value="BGLB037399-PG"/>
    <property type="gene ID" value="BGLB037399"/>
</dbReference>
<keyword evidence="2" id="KW-0812">Transmembrane</keyword>
<accession>A0A2C9M1S5</accession>